<comment type="caution">
    <text evidence="1">The sequence shown here is derived from an EMBL/GenBank/DDBJ whole genome shotgun (WGS) entry which is preliminary data.</text>
</comment>
<evidence type="ECO:0000313" key="1">
    <source>
        <dbReference type="EMBL" id="KAK0707884.1"/>
    </source>
</evidence>
<sequence>MNVLSAPTFLPRILVHATHPLKPPAALAYQLQHRDFHSSIDRELEKAQLKPRATLAGTVPYSGRVSKPLLSYGNSDKSPFRCLRIAFARFASSRAFAAATFSSMLSTCPLTATQVLSAAELGQVRRVVRHTSMPKSQNDIVGRVVPRCVVVFACLAVVEMLKSWRIAPEWVLLEGVFTTSALATQHKPAREQGCVPKDELFPLHLLKFDIVVLYPHLLAKGIGLHLFSRHHKVGYNTTAFGLLAKPSFLDIPRVSCVVVWHVQHAACTYNQRSTGRWSR</sequence>
<evidence type="ECO:0000313" key="2">
    <source>
        <dbReference type="Proteomes" id="UP001172102"/>
    </source>
</evidence>
<name>A0AA40DLB2_9PEZI</name>
<gene>
    <name evidence="1" type="ORF">B0H67DRAFT_588844</name>
</gene>
<keyword evidence="2" id="KW-1185">Reference proteome</keyword>
<reference evidence="1" key="1">
    <citation type="submission" date="2023-06" db="EMBL/GenBank/DDBJ databases">
        <title>Genome-scale phylogeny and comparative genomics of the fungal order Sordariales.</title>
        <authorList>
            <consortium name="Lawrence Berkeley National Laboratory"/>
            <person name="Hensen N."/>
            <person name="Bonometti L."/>
            <person name="Westerberg I."/>
            <person name="Brannstrom I.O."/>
            <person name="Guillou S."/>
            <person name="Cros-Aarteil S."/>
            <person name="Calhoun S."/>
            <person name="Haridas S."/>
            <person name="Kuo A."/>
            <person name="Mondo S."/>
            <person name="Pangilinan J."/>
            <person name="Riley R."/>
            <person name="Labutti K."/>
            <person name="Andreopoulos B."/>
            <person name="Lipzen A."/>
            <person name="Chen C."/>
            <person name="Yanf M."/>
            <person name="Daum C."/>
            <person name="Ng V."/>
            <person name="Clum A."/>
            <person name="Steindorff A."/>
            <person name="Ohm R."/>
            <person name="Martin F."/>
            <person name="Silar P."/>
            <person name="Natvig D."/>
            <person name="Lalanne C."/>
            <person name="Gautier V."/>
            <person name="Ament-Velasquez S.L."/>
            <person name="Kruys A."/>
            <person name="Hutchinson M.I."/>
            <person name="Powell A.J."/>
            <person name="Barry K."/>
            <person name="Miller A.N."/>
            <person name="Grigoriev I.V."/>
            <person name="Debuchy R."/>
            <person name="Gladieux P."/>
            <person name="Thoren M.H."/>
            <person name="Johannesson H."/>
        </authorList>
    </citation>
    <scope>NUCLEOTIDE SEQUENCE</scope>
    <source>
        <strain evidence="1">SMH4607-1</strain>
    </source>
</reference>
<organism evidence="1 2">
    <name type="scientific">Lasiosphaeris hirsuta</name>
    <dbReference type="NCBI Taxonomy" id="260670"/>
    <lineage>
        <taxon>Eukaryota</taxon>
        <taxon>Fungi</taxon>
        <taxon>Dikarya</taxon>
        <taxon>Ascomycota</taxon>
        <taxon>Pezizomycotina</taxon>
        <taxon>Sordariomycetes</taxon>
        <taxon>Sordariomycetidae</taxon>
        <taxon>Sordariales</taxon>
        <taxon>Lasiosphaeriaceae</taxon>
        <taxon>Lasiosphaeris</taxon>
    </lineage>
</organism>
<protein>
    <submittedName>
        <fullName evidence="1">Uncharacterized protein</fullName>
    </submittedName>
</protein>
<dbReference type="EMBL" id="JAUKUA010000006">
    <property type="protein sequence ID" value="KAK0707884.1"/>
    <property type="molecule type" value="Genomic_DNA"/>
</dbReference>
<dbReference type="Proteomes" id="UP001172102">
    <property type="component" value="Unassembled WGS sequence"/>
</dbReference>
<proteinExistence type="predicted"/>
<dbReference type="AlphaFoldDB" id="A0AA40DLB2"/>
<accession>A0AA40DLB2</accession>